<dbReference type="Pfam" id="PF13231">
    <property type="entry name" value="PMT_2"/>
    <property type="match status" value="1"/>
</dbReference>
<dbReference type="AlphaFoldDB" id="A0A4R8FFK9"/>
<feature type="transmembrane region" description="Helical" evidence="8">
    <location>
        <begin position="15"/>
        <end position="32"/>
    </location>
</feature>
<evidence type="ECO:0000256" key="3">
    <source>
        <dbReference type="ARBA" id="ARBA00022676"/>
    </source>
</evidence>
<evidence type="ECO:0000256" key="5">
    <source>
        <dbReference type="ARBA" id="ARBA00022692"/>
    </source>
</evidence>
<evidence type="ECO:0000256" key="1">
    <source>
        <dbReference type="ARBA" id="ARBA00004651"/>
    </source>
</evidence>
<keyword evidence="5 8" id="KW-0812">Transmembrane</keyword>
<dbReference type="PANTHER" id="PTHR33908:SF11">
    <property type="entry name" value="MEMBRANE PROTEIN"/>
    <property type="match status" value="1"/>
</dbReference>
<dbReference type="InterPro" id="IPR050297">
    <property type="entry name" value="LipidA_mod_glycosyltrf_83"/>
</dbReference>
<keyword evidence="6 8" id="KW-1133">Transmembrane helix</keyword>
<protein>
    <submittedName>
        <fullName evidence="10">Dolichyl-phosphate-mannose-protein mannosyltransferase</fullName>
    </submittedName>
</protein>
<sequence length="429" mass="47595">MIHILRFVSGRERQLAWLIAALTVAVCWIVIFKDGGRVKSMDEPDFLAIARNLAFEGVFAREDGTVTAYRAPGLVFFFAPFVRLGAGLMELRLINAATAGLGLVVLFDLVRRHGGPLAGLLAVALVPAWPVMIYAATTIYPQTLQAVLLVLTVWCLDRATRSPGVLPALLAGLACGAAILTAPIVLLVFPILAGWLLWRSARRWSHTILFCLVSGLLVSSWTARNYVVFDAFIPVATSSGLNLLVGNSPETRPDTALEIRFPEYVYTEITGKDEVERNRILTRAAVREMTGDPARTIRLYFGKFLHWFDYSNKLVSDDVVEGGASAIKADLRDMILFGAYMIIVLPLLAHLILIRRYPFKPVEILFLALWIGAGLAYAIFFTRVRFRLPFDWFVIASNGIFLAAVIEGWATRRGLSVRGAAFRTREPQR</sequence>
<feature type="transmembrane region" description="Helical" evidence="8">
    <location>
        <begin position="92"/>
        <end position="110"/>
    </location>
</feature>
<evidence type="ECO:0000259" key="9">
    <source>
        <dbReference type="Pfam" id="PF13231"/>
    </source>
</evidence>
<comment type="caution">
    <text evidence="10">The sequence shown here is derived from an EMBL/GenBank/DDBJ whole genome shotgun (WGS) entry which is preliminary data.</text>
</comment>
<keyword evidence="7 8" id="KW-0472">Membrane</keyword>
<comment type="subcellular location">
    <subcellularLocation>
        <location evidence="1">Cell membrane</location>
        <topology evidence="1">Multi-pass membrane protein</topology>
    </subcellularLocation>
</comment>
<name>A0A4R8FFK9_9RHOB</name>
<proteinExistence type="predicted"/>
<keyword evidence="3 10" id="KW-0328">Glycosyltransferase</keyword>
<dbReference type="GO" id="GO:0005886">
    <property type="term" value="C:plasma membrane"/>
    <property type="evidence" value="ECO:0007669"/>
    <property type="project" value="UniProtKB-SubCell"/>
</dbReference>
<evidence type="ECO:0000313" key="11">
    <source>
        <dbReference type="Proteomes" id="UP000295484"/>
    </source>
</evidence>
<evidence type="ECO:0000256" key="4">
    <source>
        <dbReference type="ARBA" id="ARBA00022679"/>
    </source>
</evidence>
<evidence type="ECO:0000256" key="7">
    <source>
        <dbReference type="ARBA" id="ARBA00023136"/>
    </source>
</evidence>
<dbReference type="PANTHER" id="PTHR33908">
    <property type="entry name" value="MANNOSYLTRANSFERASE YKCB-RELATED"/>
    <property type="match status" value="1"/>
</dbReference>
<feature type="transmembrane region" description="Helical" evidence="8">
    <location>
        <begin position="365"/>
        <end position="386"/>
    </location>
</feature>
<feature type="transmembrane region" description="Helical" evidence="8">
    <location>
        <begin position="392"/>
        <end position="410"/>
    </location>
</feature>
<keyword evidence="4 10" id="KW-0808">Transferase</keyword>
<evidence type="ECO:0000313" key="10">
    <source>
        <dbReference type="EMBL" id="TDX21587.1"/>
    </source>
</evidence>
<evidence type="ECO:0000256" key="2">
    <source>
        <dbReference type="ARBA" id="ARBA00022475"/>
    </source>
</evidence>
<keyword evidence="2" id="KW-1003">Cell membrane</keyword>
<evidence type="ECO:0000256" key="6">
    <source>
        <dbReference type="ARBA" id="ARBA00022989"/>
    </source>
</evidence>
<evidence type="ECO:0000256" key="8">
    <source>
        <dbReference type="SAM" id="Phobius"/>
    </source>
</evidence>
<feature type="transmembrane region" description="Helical" evidence="8">
    <location>
        <begin position="168"/>
        <end position="198"/>
    </location>
</feature>
<organism evidence="10 11">
    <name type="scientific">Rhodovulum visakhapatnamense</name>
    <dbReference type="NCBI Taxonomy" id="364297"/>
    <lineage>
        <taxon>Bacteria</taxon>
        <taxon>Pseudomonadati</taxon>
        <taxon>Pseudomonadota</taxon>
        <taxon>Alphaproteobacteria</taxon>
        <taxon>Rhodobacterales</taxon>
        <taxon>Paracoccaceae</taxon>
        <taxon>Rhodovulum</taxon>
    </lineage>
</organism>
<dbReference type="GO" id="GO:0016763">
    <property type="term" value="F:pentosyltransferase activity"/>
    <property type="evidence" value="ECO:0007669"/>
    <property type="project" value="TreeGrafter"/>
</dbReference>
<feature type="transmembrane region" description="Helical" evidence="8">
    <location>
        <begin position="117"/>
        <end position="133"/>
    </location>
</feature>
<dbReference type="InterPro" id="IPR038731">
    <property type="entry name" value="RgtA/B/C-like"/>
</dbReference>
<dbReference type="EMBL" id="SOEB01000038">
    <property type="protein sequence ID" value="TDX21587.1"/>
    <property type="molecule type" value="Genomic_DNA"/>
</dbReference>
<feature type="transmembrane region" description="Helical" evidence="8">
    <location>
        <begin position="334"/>
        <end position="353"/>
    </location>
</feature>
<dbReference type="Proteomes" id="UP000295484">
    <property type="component" value="Unassembled WGS sequence"/>
</dbReference>
<dbReference type="GO" id="GO:0009103">
    <property type="term" value="P:lipopolysaccharide biosynthetic process"/>
    <property type="evidence" value="ECO:0007669"/>
    <property type="project" value="UniProtKB-ARBA"/>
</dbReference>
<accession>A0A4R8FFK9</accession>
<reference evidence="10 11" key="1">
    <citation type="submission" date="2019-03" db="EMBL/GenBank/DDBJ databases">
        <title>Genomic Encyclopedia of Type Strains, Phase IV (KMG-IV): sequencing the most valuable type-strain genomes for metagenomic binning, comparative biology and taxonomic classification.</title>
        <authorList>
            <person name="Goeker M."/>
        </authorList>
    </citation>
    <scope>NUCLEOTIDE SEQUENCE [LARGE SCALE GENOMIC DNA]</scope>
    <source>
        <strain evidence="10 11">JA181</strain>
    </source>
</reference>
<gene>
    <name evidence="10" type="ORF">EV657_13810</name>
</gene>
<feature type="domain" description="Glycosyltransferase RgtA/B/C/D-like" evidence="9">
    <location>
        <begin position="71"/>
        <end position="215"/>
    </location>
</feature>